<dbReference type="HOGENOM" id="CLU_018483_2_3_7"/>
<keyword evidence="2" id="KW-0378">Hydrolase</keyword>
<dbReference type="GO" id="GO:0005524">
    <property type="term" value="F:ATP binding"/>
    <property type="evidence" value="ECO:0007669"/>
    <property type="project" value="UniProtKB-KW"/>
</dbReference>
<dbReference type="GO" id="GO:0016787">
    <property type="term" value="F:hydrolase activity"/>
    <property type="evidence" value="ECO:0007669"/>
    <property type="project" value="UniProtKB-KW"/>
</dbReference>
<comment type="caution">
    <text evidence="6">The sequence shown here is derived from an EMBL/GenBank/DDBJ whole genome shotgun (WGS) entry which is preliminary data.</text>
</comment>
<dbReference type="PANTHER" id="PTHR35372:SF2">
    <property type="entry name" value="SF3 HELICASE DOMAIN-CONTAINING PROTEIN"/>
    <property type="match status" value="1"/>
</dbReference>
<dbReference type="PANTHER" id="PTHR35372">
    <property type="entry name" value="ATP BINDING PROTEIN-RELATED"/>
    <property type="match status" value="1"/>
</dbReference>
<dbReference type="Pfam" id="PF08706">
    <property type="entry name" value="D5_N"/>
    <property type="match status" value="1"/>
</dbReference>
<dbReference type="OrthoDB" id="9763644at2"/>
<dbReference type="PROSITE" id="PS51206">
    <property type="entry name" value="SF3_HELICASE_1"/>
    <property type="match status" value="1"/>
</dbReference>
<reference evidence="6 7" key="1">
    <citation type="submission" date="2008-10" db="EMBL/GenBank/DDBJ databases">
        <title>Draft genome sequence of Desulvovibrio piger (ATCC 29098).</title>
        <authorList>
            <person name="Sudarsanam P."/>
            <person name="Ley R."/>
            <person name="Guruge J."/>
            <person name="Turnbaugh P.J."/>
            <person name="Mahowald M."/>
            <person name="Liep D."/>
            <person name="Gordon J."/>
        </authorList>
    </citation>
    <scope>NUCLEOTIDE SEQUENCE [LARGE SCALE GENOMIC DNA]</scope>
    <source>
        <strain evidence="6 7">ATCC 29098</strain>
    </source>
</reference>
<evidence type="ECO:0000256" key="3">
    <source>
        <dbReference type="ARBA" id="ARBA00022840"/>
    </source>
</evidence>
<dbReference type="Gene3D" id="3.40.50.300">
    <property type="entry name" value="P-loop containing nucleotide triphosphate hydrolases"/>
    <property type="match status" value="1"/>
</dbReference>
<gene>
    <name evidence="6" type="ORF">DESPIG_00718</name>
</gene>
<accession>B6WRM7</accession>
<dbReference type="SMART" id="SM00885">
    <property type="entry name" value="D5_N"/>
    <property type="match status" value="1"/>
</dbReference>
<proteinExistence type="predicted"/>
<dbReference type="Proteomes" id="UP000003676">
    <property type="component" value="Unassembled WGS sequence"/>
</dbReference>
<keyword evidence="3" id="KW-0067">ATP-binding</keyword>
<dbReference type="InterPro" id="IPR014015">
    <property type="entry name" value="Helicase_SF3_DNA-vir"/>
</dbReference>
<dbReference type="InterPro" id="IPR051620">
    <property type="entry name" value="ORF904-like_C"/>
</dbReference>
<dbReference type="eggNOG" id="COG3378">
    <property type="taxonomic scope" value="Bacteria"/>
</dbReference>
<feature type="region of interest" description="Disordered" evidence="4">
    <location>
        <begin position="1"/>
        <end position="26"/>
    </location>
</feature>
<dbReference type="EMBL" id="ABXU01000024">
    <property type="protein sequence ID" value="EEB34333.1"/>
    <property type="molecule type" value="Genomic_DNA"/>
</dbReference>
<dbReference type="AlphaFoldDB" id="B6WRM7"/>
<keyword evidence="1" id="KW-0547">Nucleotide-binding</keyword>
<dbReference type="InterPro" id="IPR027417">
    <property type="entry name" value="P-loop_NTPase"/>
</dbReference>
<evidence type="ECO:0000313" key="6">
    <source>
        <dbReference type="EMBL" id="EEB34333.1"/>
    </source>
</evidence>
<name>B6WRM7_9BACT</name>
<protein>
    <submittedName>
        <fullName evidence="6">Phage/plasmid primase, P4 family domain protein</fullName>
    </submittedName>
</protein>
<reference evidence="6 7" key="2">
    <citation type="submission" date="2008-10" db="EMBL/GenBank/DDBJ databases">
        <authorList>
            <person name="Fulton L."/>
            <person name="Clifton S."/>
            <person name="Fulton B."/>
            <person name="Xu J."/>
            <person name="Minx P."/>
            <person name="Pepin K.H."/>
            <person name="Johnson M."/>
            <person name="Bhonagiri V."/>
            <person name="Nash W.E."/>
            <person name="Mardis E.R."/>
            <person name="Wilson R.K."/>
        </authorList>
    </citation>
    <scope>NUCLEOTIDE SEQUENCE [LARGE SCALE GENOMIC DNA]</scope>
    <source>
        <strain evidence="6 7">ATCC 29098</strain>
    </source>
</reference>
<evidence type="ECO:0000259" key="5">
    <source>
        <dbReference type="PROSITE" id="PS51206"/>
    </source>
</evidence>
<sequence length="540" mass="62112">MARKSAEMKAKVEARRKQEAAARAERGRKPVEVSKIEISNDDLLGYFNENRVGDAKLYSRLHRGTVIYVKYWDRFLIWGGHHWIEDDFDMAAQRIEDVCELYLRLAESKQAEAAEETDKNERAKIEGLASAVLRRVSQLRDTPGQDKLLQMLRRIRDPLVVLPKQIDQQHYVKACPNGVIDLRTGELRPGRPDEYILNAIVTEYDPELLRKDDPCPETNRFLLSSMDGDQELVDFIWRLLGYGLITERRDHIFTIMWGEHGRNGKDTLIKLVTHVLGQTLSGDVPVEMFLQMQQTRNSSAPSPDVLALRGMCVAWINEAEEGQRFALAKLKKLTGGGYITARGLQDKLQTTWLQTHLPIMTTNELPKAKADDAAFWARAVLIKWPLSFVERPEQPYERPADKDLNEKIGAEAKGVLARMVRGSMEYLRDGLKIPDKVREWTREQRASWDDVGLFLSEWCISESHQANPANYTLKVNATDLHEAFCIWYARYRDRRYSISAKKFAEALNKKDIAYKRSNGSWRLGIDLTDEARKELDSHRA</sequence>
<organism evidence="6 7">
    <name type="scientific">Desulfovibrio piger ATCC 29098</name>
    <dbReference type="NCBI Taxonomy" id="411464"/>
    <lineage>
        <taxon>Bacteria</taxon>
        <taxon>Pseudomonadati</taxon>
        <taxon>Thermodesulfobacteriota</taxon>
        <taxon>Desulfovibrionia</taxon>
        <taxon>Desulfovibrionales</taxon>
        <taxon>Desulfovibrionaceae</taxon>
        <taxon>Desulfovibrio</taxon>
    </lineage>
</organism>
<dbReference type="InterPro" id="IPR014818">
    <property type="entry name" value="Phage/plasmid_primase_P4_C"/>
</dbReference>
<feature type="domain" description="SF3 helicase" evidence="5">
    <location>
        <begin position="231"/>
        <end position="397"/>
    </location>
</feature>
<evidence type="ECO:0000256" key="1">
    <source>
        <dbReference type="ARBA" id="ARBA00022741"/>
    </source>
</evidence>
<evidence type="ECO:0000313" key="7">
    <source>
        <dbReference type="Proteomes" id="UP000003676"/>
    </source>
</evidence>
<dbReference type="NCBIfam" id="TIGR01613">
    <property type="entry name" value="primase_Cterm"/>
    <property type="match status" value="1"/>
</dbReference>
<evidence type="ECO:0000256" key="2">
    <source>
        <dbReference type="ARBA" id="ARBA00022801"/>
    </source>
</evidence>
<dbReference type="InterPro" id="IPR006500">
    <property type="entry name" value="Helicase_put_C_phage/plasmid"/>
</dbReference>
<evidence type="ECO:0000256" key="4">
    <source>
        <dbReference type="SAM" id="MobiDB-lite"/>
    </source>
</evidence>